<dbReference type="PIRSF" id="PIRSF032131">
    <property type="entry name" value="UCP032131"/>
    <property type="match status" value="1"/>
</dbReference>
<feature type="region of interest" description="Disordered" evidence="1">
    <location>
        <begin position="46"/>
        <end position="70"/>
    </location>
</feature>
<dbReference type="AlphaFoldDB" id="A0A6I4UX55"/>
<evidence type="ECO:0000313" key="3">
    <source>
        <dbReference type="Proteomes" id="UP000469159"/>
    </source>
</evidence>
<name>A0A6I4UX55_9SPHN</name>
<comment type="caution">
    <text evidence="2">The sequence shown here is derived from an EMBL/GenBank/DDBJ whole genome shotgun (WGS) entry which is preliminary data.</text>
</comment>
<gene>
    <name evidence="2" type="ORF">GRI75_11885</name>
</gene>
<evidence type="ECO:0000256" key="1">
    <source>
        <dbReference type="SAM" id="MobiDB-lite"/>
    </source>
</evidence>
<dbReference type="RefSeq" id="WP_160747203.1">
    <property type="nucleotide sequence ID" value="NZ_WTYK01000007.1"/>
</dbReference>
<dbReference type="EMBL" id="WTYK01000007">
    <property type="protein sequence ID" value="MXP42339.1"/>
    <property type="molecule type" value="Genomic_DNA"/>
</dbReference>
<accession>A0A6I4UX55</accession>
<dbReference type="OrthoDB" id="9799894at2"/>
<dbReference type="InterPro" id="IPR009562">
    <property type="entry name" value="DUF1178"/>
</dbReference>
<dbReference type="Pfam" id="PF06676">
    <property type="entry name" value="DUF1178"/>
    <property type="match status" value="1"/>
</dbReference>
<proteinExistence type="predicted"/>
<dbReference type="Proteomes" id="UP000469159">
    <property type="component" value="Unassembled WGS sequence"/>
</dbReference>
<sequence>MIVFDLACHAGHQFEGWFGSSEDYASQQDRGLLACPQCGSAEIGKAPMAPAVPRKGNQQSVAKQPVAGGKLPPEVTEMLVKLAEVQARALESSTWVGDDFAERSREMHYGEREPEPIHGQATRDEAMELVEEGITIAPLLVPVVPPEERN</sequence>
<organism evidence="2 3">
    <name type="scientific">Croceibacterium soli</name>
    <dbReference type="NCBI Taxonomy" id="1739690"/>
    <lineage>
        <taxon>Bacteria</taxon>
        <taxon>Pseudomonadati</taxon>
        <taxon>Pseudomonadota</taxon>
        <taxon>Alphaproteobacteria</taxon>
        <taxon>Sphingomonadales</taxon>
        <taxon>Erythrobacteraceae</taxon>
        <taxon>Croceibacterium</taxon>
    </lineage>
</organism>
<reference evidence="2 3" key="1">
    <citation type="submission" date="2019-12" db="EMBL/GenBank/DDBJ databases">
        <title>Genomic-based taxomic classification of the family Erythrobacteraceae.</title>
        <authorList>
            <person name="Xu L."/>
        </authorList>
    </citation>
    <scope>NUCLEOTIDE SEQUENCE [LARGE SCALE GENOMIC DNA]</scope>
    <source>
        <strain evidence="2 3">MCCC 1K02066</strain>
    </source>
</reference>
<keyword evidence="3" id="KW-1185">Reference proteome</keyword>
<evidence type="ECO:0000313" key="2">
    <source>
        <dbReference type="EMBL" id="MXP42339.1"/>
    </source>
</evidence>
<protein>
    <submittedName>
        <fullName evidence="2">DUF1178 family protein</fullName>
    </submittedName>
</protein>